<dbReference type="KEGG" id="vg:11547387"/>
<reference evidence="1 2" key="1">
    <citation type="journal article" date="2010" name="Virology">
        <title>A jumbo phage infecting the phytopathogen Ralstonia solanacearum defines a new lineage of the Myoviridae family.</title>
        <authorList>
            <person name="Yamada T."/>
            <person name="Satoh S."/>
            <person name="Ishikawa H."/>
            <person name="Fujiwara A."/>
            <person name="Kawasaki T."/>
            <person name="Fujie M."/>
            <person name="Ogata H."/>
        </authorList>
    </citation>
    <scope>NUCLEOTIDE SEQUENCE [LARGE SCALE GENOMIC DNA]</scope>
</reference>
<dbReference type="Proteomes" id="UP000001034">
    <property type="component" value="Segment"/>
</dbReference>
<evidence type="ECO:0000313" key="1">
    <source>
        <dbReference type="EMBL" id="BAH72941.1"/>
    </source>
</evidence>
<dbReference type="EMBL" id="AB366653">
    <property type="protein sequence ID" value="BAH72941.1"/>
    <property type="molecule type" value="Genomic_DNA"/>
</dbReference>
<dbReference type="RefSeq" id="YP_003199407.1">
    <property type="nucleotide sequence ID" value="NC_010811.2"/>
</dbReference>
<sequence>MESRMRKTQYPDIPYHSAGYLVMIGDDELYWGYSHHVARLVAHVMRAIVW</sequence>
<keyword evidence="2" id="KW-1185">Reference proteome</keyword>
<accession>C4T8W7</accession>
<name>C4T8W7_9CAUD</name>
<evidence type="ECO:0000313" key="2">
    <source>
        <dbReference type="Proteomes" id="UP000001034"/>
    </source>
</evidence>
<organism evidence="1 2">
    <name type="scientific">Ralstonia phage phiRSL1</name>
    <dbReference type="NCBI Taxonomy" id="1980924"/>
    <lineage>
        <taxon>Viruses</taxon>
        <taxon>Duplodnaviria</taxon>
        <taxon>Heunggongvirae</taxon>
        <taxon>Uroviricota</taxon>
        <taxon>Caudoviricetes</taxon>
        <taxon>Mieseafarmvirus</taxon>
        <taxon>Mieseafarmvirus RSL1</taxon>
    </lineage>
</organism>
<protein>
    <submittedName>
        <fullName evidence="1">Uncharacterized protein</fullName>
    </submittedName>
</protein>
<proteinExistence type="predicted"/>
<dbReference type="GeneID" id="11547387"/>